<feature type="compositionally biased region" description="Acidic residues" evidence="1">
    <location>
        <begin position="118"/>
        <end position="133"/>
    </location>
</feature>
<name>A0ABQ7I064_9MICR</name>
<dbReference type="EMBL" id="SBIQ01000050">
    <property type="protein sequence ID" value="KAF7683815.1"/>
    <property type="molecule type" value="Genomic_DNA"/>
</dbReference>
<evidence type="ECO:0000313" key="3">
    <source>
        <dbReference type="Proteomes" id="UP001516464"/>
    </source>
</evidence>
<feature type="compositionally biased region" description="Acidic residues" evidence="1">
    <location>
        <begin position="99"/>
        <end position="110"/>
    </location>
</feature>
<organism evidence="2 3">
    <name type="scientific">Astathelohania contejeani</name>
    <dbReference type="NCBI Taxonomy" id="164912"/>
    <lineage>
        <taxon>Eukaryota</taxon>
        <taxon>Fungi</taxon>
        <taxon>Fungi incertae sedis</taxon>
        <taxon>Microsporidia</taxon>
        <taxon>Astathelohaniidae</taxon>
        <taxon>Astathelohania</taxon>
    </lineage>
</organism>
<proteinExistence type="predicted"/>
<comment type="caution">
    <text evidence="2">The sequence shown here is derived from an EMBL/GenBank/DDBJ whole genome shotgun (WGS) entry which is preliminary data.</text>
</comment>
<evidence type="ECO:0000256" key="1">
    <source>
        <dbReference type="SAM" id="MobiDB-lite"/>
    </source>
</evidence>
<keyword evidence="3" id="KW-1185">Reference proteome</keyword>
<sequence length="133" mass="15821">MKEEKLVIKNGLLDSKLIDIEIEIKKQIRKHGIFSKPGVDRLRYIDKYKETIPNNTSRMRKYINMDLMSDELLKFYVDGSIKDELISHEIIYDISDESKENDDESEEIETDYNKNYFNEDDESDELVDEENCL</sequence>
<accession>A0ABQ7I064</accession>
<gene>
    <name evidence="2" type="ORF">TCON_0990</name>
</gene>
<feature type="region of interest" description="Disordered" evidence="1">
    <location>
        <begin position="96"/>
        <end position="133"/>
    </location>
</feature>
<evidence type="ECO:0000313" key="2">
    <source>
        <dbReference type="EMBL" id="KAF7683815.1"/>
    </source>
</evidence>
<protein>
    <submittedName>
        <fullName evidence="2">Uncharacterized protein</fullName>
    </submittedName>
</protein>
<dbReference type="Proteomes" id="UP001516464">
    <property type="component" value="Unassembled WGS sequence"/>
</dbReference>
<reference evidence="2 3" key="1">
    <citation type="submission" date="2019-01" db="EMBL/GenBank/DDBJ databases">
        <title>Genomes sequencing and comparative genomics of infectious freshwater microsporidia, Cucumispora dikerogammari and Thelohania contejeani.</title>
        <authorList>
            <person name="Cormier A."/>
            <person name="Giraud I."/>
            <person name="Wattier R."/>
            <person name="Teixeira M."/>
            <person name="Grandjean F."/>
            <person name="Rigaud T."/>
            <person name="Cordaux R."/>
        </authorList>
    </citation>
    <scope>NUCLEOTIDE SEQUENCE [LARGE SCALE GENOMIC DNA]</scope>
    <source>
        <strain evidence="2">T1</strain>
        <tissue evidence="2">Spores</tissue>
    </source>
</reference>